<protein>
    <submittedName>
        <fullName evidence="1">Uncharacterized protein</fullName>
    </submittedName>
</protein>
<organism evidence="1 2">
    <name type="scientific">Elysia crispata</name>
    <name type="common">lettuce slug</name>
    <dbReference type="NCBI Taxonomy" id="231223"/>
    <lineage>
        <taxon>Eukaryota</taxon>
        <taxon>Metazoa</taxon>
        <taxon>Spiralia</taxon>
        <taxon>Lophotrochozoa</taxon>
        <taxon>Mollusca</taxon>
        <taxon>Gastropoda</taxon>
        <taxon>Heterobranchia</taxon>
        <taxon>Euthyneura</taxon>
        <taxon>Panpulmonata</taxon>
        <taxon>Sacoglossa</taxon>
        <taxon>Placobranchoidea</taxon>
        <taxon>Plakobranchidae</taxon>
        <taxon>Elysia</taxon>
    </lineage>
</organism>
<sequence length="187" mass="20645">MQVLQYANTSMLASKLSPFMNGSNSIAYQDRDATRDGGRPGCQENGRISSTAEVIAQNRSALIKSTRAESEDCWGWETVRTKTGANIARFQSGQVQYNKSWRERPAGQDCGKRRAAPRSILYKSLMMAMLHGAKRLYPVLLGLLKATFYANWRPCLVGNRAADVCMISGSTELAKVCNLRQDGSNKA</sequence>
<dbReference type="Proteomes" id="UP001283361">
    <property type="component" value="Unassembled WGS sequence"/>
</dbReference>
<reference evidence="1" key="1">
    <citation type="journal article" date="2023" name="G3 (Bethesda)">
        <title>A reference genome for the long-term kleptoplast-retaining sea slug Elysia crispata morphotype clarki.</title>
        <authorList>
            <person name="Eastman K.E."/>
            <person name="Pendleton A.L."/>
            <person name="Shaikh M.A."/>
            <person name="Suttiyut T."/>
            <person name="Ogas R."/>
            <person name="Tomko P."/>
            <person name="Gavelis G."/>
            <person name="Widhalm J.R."/>
            <person name="Wisecaver J.H."/>
        </authorList>
    </citation>
    <scope>NUCLEOTIDE SEQUENCE</scope>
    <source>
        <strain evidence="1">ECLA1</strain>
    </source>
</reference>
<dbReference type="EMBL" id="JAWDGP010002798">
    <property type="protein sequence ID" value="KAK3779871.1"/>
    <property type="molecule type" value="Genomic_DNA"/>
</dbReference>
<accession>A0AAE1A3B5</accession>
<comment type="caution">
    <text evidence="1">The sequence shown here is derived from an EMBL/GenBank/DDBJ whole genome shotgun (WGS) entry which is preliminary data.</text>
</comment>
<name>A0AAE1A3B5_9GAST</name>
<keyword evidence="2" id="KW-1185">Reference proteome</keyword>
<gene>
    <name evidence="1" type="ORF">RRG08_020216</name>
</gene>
<proteinExistence type="predicted"/>
<evidence type="ECO:0000313" key="2">
    <source>
        <dbReference type="Proteomes" id="UP001283361"/>
    </source>
</evidence>
<dbReference type="AlphaFoldDB" id="A0AAE1A3B5"/>
<evidence type="ECO:0000313" key="1">
    <source>
        <dbReference type="EMBL" id="KAK3779871.1"/>
    </source>
</evidence>